<comment type="caution">
    <text evidence="2">The sequence shown here is derived from an EMBL/GenBank/DDBJ whole genome shotgun (WGS) entry which is preliminary data.</text>
</comment>
<evidence type="ECO:0000256" key="1">
    <source>
        <dbReference type="SAM" id="MobiDB-lite"/>
    </source>
</evidence>
<evidence type="ECO:0000313" key="2">
    <source>
        <dbReference type="EMBL" id="KAJ8940338.1"/>
    </source>
</evidence>
<dbReference type="AlphaFoldDB" id="A0AAV8XPH3"/>
<protein>
    <submittedName>
        <fullName evidence="2">Uncharacterized protein</fullName>
    </submittedName>
</protein>
<dbReference type="Proteomes" id="UP001162162">
    <property type="component" value="Unassembled WGS sequence"/>
</dbReference>
<reference evidence="2" key="1">
    <citation type="journal article" date="2023" name="Insect Mol. Biol.">
        <title>Genome sequencing provides insights into the evolution of gene families encoding plant cell wall-degrading enzymes in longhorned beetles.</title>
        <authorList>
            <person name="Shin N.R."/>
            <person name="Okamura Y."/>
            <person name="Kirsch R."/>
            <person name="Pauchet Y."/>
        </authorList>
    </citation>
    <scope>NUCLEOTIDE SEQUENCE</scope>
    <source>
        <strain evidence="2">AMC_N1</strain>
    </source>
</reference>
<sequence>MRKEQKTTEEKNKNACYSAVTDQKGRDIKRNPRKEGGDVRVILSSKLGVSLRYLSGKVDGFSDEDTYIKWALTDGDQVLCETGEEWYETIPMLKKAVGVDCLSDRPIFRWYKAFAEGREDVNDESRPDGHQPPVRRQCET</sequence>
<gene>
    <name evidence="2" type="ORF">NQ318_011321</name>
</gene>
<keyword evidence="3" id="KW-1185">Reference proteome</keyword>
<proteinExistence type="predicted"/>
<accession>A0AAV8XPH3</accession>
<name>A0AAV8XPH3_9CUCU</name>
<feature type="region of interest" description="Disordered" evidence="1">
    <location>
        <begin position="119"/>
        <end position="140"/>
    </location>
</feature>
<dbReference type="EMBL" id="JAPWTK010000438">
    <property type="protein sequence ID" value="KAJ8940338.1"/>
    <property type="molecule type" value="Genomic_DNA"/>
</dbReference>
<evidence type="ECO:0000313" key="3">
    <source>
        <dbReference type="Proteomes" id="UP001162162"/>
    </source>
</evidence>
<organism evidence="2 3">
    <name type="scientific">Aromia moschata</name>
    <dbReference type="NCBI Taxonomy" id="1265417"/>
    <lineage>
        <taxon>Eukaryota</taxon>
        <taxon>Metazoa</taxon>
        <taxon>Ecdysozoa</taxon>
        <taxon>Arthropoda</taxon>
        <taxon>Hexapoda</taxon>
        <taxon>Insecta</taxon>
        <taxon>Pterygota</taxon>
        <taxon>Neoptera</taxon>
        <taxon>Endopterygota</taxon>
        <taxon>Coleoptera</taxon>
        <taxon>Polyphaga</taxon>
        <taxon>Cucujiformia</taxon>
        <taxon>Chrysomeloidea</taxon>
        <taxon>Cerambycidae</taxon>
        <taxon>Cerambycinae</taxon>
        <taxon>Callichromatini</taxon>
        <taxon>Aromia</taxon>
    </lineage>
</organism>
<feature type="compositionally biased region" description="Basic and acidic residues" evidence="1">
    <location>
        <begin position="119"/>
        <end position="129"/>
    </location>
</feature>
<feature type="non-terminal residue" evidence="2">
    <location>
        <position position="140"/>
    </location>
</feature>